<dbReference type="AlphaFoldDB" id="A0AAN6ZJG5"/>
<feature type="region of interest" description="Disordered" evidence="1">
    <location>
        <begin position="385"/>
        <end position="417"/>
    </location>
</feature>
<evidence type="ECO:0000313" key="3">
    <source>
        <dbReference type="Proteomes" id="UP001302676"/>
    </source>
</evidence>
<evidence type="ECO:0000256" key="1">
    <source>
        <dbReference type="SAM" id="MobiDB-lite"/>
    </source>
</evidence>
<dbReference type="Proteomes" id="UP001302676">
    <property type="component" value="Unassembled WGS sequence"/>
</dbReference>
<name>A0AAN6ZJG5_9PEZI</name>
<accession>A0AAN6ZJG5</accession>
<keyword evidence="3" id="KW-1185">Reference proteome</keyword>
<dbReference type="RefSeq" id="XP_062633479.1">
    <property type="nucleotide sequence ID" value="XM_062778407.1"/>
</dbReference>
<dbReference type="GeneID" id="87815020"/>
<reference evidence="2" key="2">
    <citation type="submission" date="2023-05" db="EMBL/GenBank/DDBJ databases">
        <authorList>
            <consortium name="Lawrence Berkeley National Laboratory"/>
            <person name="Steindorff A."/>
            <person name="Hensen N."/>
            <person name="Bonometti L."/>
            <person name="Westerberg I."/>
            <person name="Brannstrom I.O."/>
            <person name="Guillou S."/>
            <person name="Cros-Aarteil S."/>
            <person name="Calhoun S."/>
            <person name="Haridas S."/>
            <person name="Kuo A."/>
            <person name="Mondo S."/>
            <person name="Pangilinan J."/>
            <person name="Riley R."/>
            <person name="Labutti K."/>
            <person name="Andreopoulos B."/>
            <person name="Lipzen A."/>
            <person name="Chen C."/>
            <person name="Yanf M."/>
            <person name="Daum C."/>
            <person name="Ng V."/>
            <person name="Clum A."/>
            <person name="Ohm R."/>
            <person name="Martin F."/>
            <person name="Silar P."/>
            <person name="Natvig D."/>
            <person name="Lalanne C."/>
            <person name="Gautier V."/>
            <person name="Ament-Velasquez S.L."/>
            <person name="Kruys A."/>
            <person name="Hutchinson M.I."/>
            <person name="Powell A.J."/>
            <person name="Barry K."/>
            <person name="Miller A.N."/>
            <person name="Grigoriev I.V."/>
            <person name="Debuchy R."/>
            <person name="Gladieux P."/>
            <person name="Thoren M.H."/>
            <person name="Johannesson H."/>
        </authorList>
    </citation>
    <scope>NUCLEOTIDE SEQUENCE</scope>
    <source>
        <strain evidence="2">CBS 141.50</strain>
    </source>
</reference>
<feature type="compositionally biased region" description="Basic and acidic residues" evidence="1">
    <location>
        <begin position="280"/>
        <end position="313"/>
    </location>
</feature>
<feature type="compositionally biased region" description="Polar residues" evidence="1">
    <location>
        <begin position="385"/>
        <end position="395"/>
    </location>
</feature>
<feature type="compositionally biased region" description="Low complexity" evidence="1">
    <location>
        <begin position="396"/>
        <end position="410"/>
    </location>
</feature>
<evidence type="ECO:0000313" key="2">
    <source>
        <dbReference type="EMBL" id="KAK4140108.1"/>
    </source>
</evidence>
<proteinExistence type="predicted"/>
<comment type="caution">
    <text evidence="2">The sequence shown here is derived from an EMBL/GenBank/DDBJ whole genome shotgun (WGS) entry which is preliminary data.</text>
</comment>
<reference evidence="2" key="1">
    <citation type="journal article" date="2023" name="Mol. Phylogenet. Evol.">
        <title>Genome-scale phylogeny and comparative genomics of the fungal order Sordariales.</title>
        <authorList>
            <person name="Hensen N."/>
            <person name="Bonometti L."/>
            <person name="Westerberg I."/>
            <person name="Brannstrom I.O."/>
            <person name="Guillou S."/>
            <person name="Cros-Aarteil S."/>
            <person name="Calhoun S."/>
            <person name="Haridas S."/>
            <person name="Kuo A."/>
            <person name="Mondo S."/>
            <person name="Pangilinan J."/>
            <person name="Riley R."/>
            <person name="LaButti K."/>
            <person name="Andreopoulos B."/>
            <person name="Lipzen A."/>
            <person name="Chen C."/>
            <person name="Yan M."/>
            <person name="Daum C."/>
            <person name="Ng V."/>
            <person name="Clum A."/>
            <person name="Steindorff A."/>
            <person name="Ohm R.A."/>
            <person name="Martin F."/>
            <person name="Silar P."/>
            <person name="Natvig D.O."/>
            <person name="Lalanne C."/>
            <person name="Gautier V."/>
            <person name="Ament-Velasquez S.L."/>
            <person name="Kruys A."/>
            <person name="Hutchinson M.I."/>
            <person name="Powell A.J."/>
            <person name="Barry K."/>
            <person name="Miller A.N."/>
            <person name="Grigoriev I.V."/>
            <person name="Debuchy R."/>
            <person name="Gladieux P."/>
            <person name="Hiltunen Thoren M."/>
            <person name="Johannesson H."/>
        </authorList>
    </citation>
    <scope>NUCLEOTIDE SEQUENCE</scope>
    <source>
        <strain evidence="2">CBS 141.50</strain>
    </source>
</reference>
<gene>
    <name evidence="2" type="ORF">C8A04DRAFT_15240</name>
</gene>
<feature type="compositionally biased region" description="Low complexity" evidence="1">
    <location>
        <begin position="323"/>
        <end position="335"/>
    </location>
</feature>
<feature type="region of interest" description="Disordered" evidence="1">
    <location>
        <begin position="278"/>
        <end position="341"/>
    </location>
</feature>
<dbReference type="EMBL" id="MU853640">
    <property type="protein sequence ID" value="KAK4140108.1"/>
    <property type="molecule type" value="Genomic_DNA"/>
</dbReference>
<feature type="region of interest" description="Disordered" evidence="1">
    <location>
        <begin position="476"/>
        <end position="508"/>
    </location>
</feature>
<organism evidence="2 3">
    <name type="scientific">Dichotomopilus funicola</name>
    <dbReference type="NCBI Taxonomy" id="1934379"/>
    <lineage>
        <taxon>Eukaryota</taxon>
        <taxon>Fungi</taxon>
        <taxon>Dikarya</taxon>
        <taxon>Ascomycota</taxon>
        <taxon>Pezizomycotina</taxon>
        <taxon>Sordariomycetes</taxon>
        <taxon>Sordariomycetidae</taxon>
        <taxon>Sordariales</taxon>
        <taxon>Chaetomiaceae</taxon>
        <taxon>Dichotomopilus</taxon>
    </lineage>
</organism>
<sequence>MCQPSDSLVQKMLGSVIPKDVTVKSVQPVSSGRPLRNYEVSLSTGKTVLLTLPPVSLWRPLRAEQDMLSSEAITVKWIRDTLAQGTSSVDDTVPSSSKPSLADSLLPLLPTLLSHVQDMHPPSSSFAVYETIQGTSLPFLTTKPTPADHHNIDRQLGRLVRDLAMLTSPTGRFGPVTAVLGTTNITTTQNPTLQTPTTTFLPAILTESNLATTSGALTWSTAFHSMLEGILRDGEDMAVAISYVSIRRHFRRLGWVLDGVTKGRLVVVEVEGDGRGNLVVREEGNEGEKGGEEMGDKESEDEADKKKAKKDDGEVGTEGDNNQPPTTTQDQYQDQDQQHQRLKLASLRDWSSAIFGDPLLATVFSDPNQRPPSAAFLAGFNDDTTASTPAINPEQTTTTTETTGTTETTTPQMPYPLSLPESIIESPTTAPVRLLFYQVYHAVTRIVAEFYRPQRPSESRTHELEARKKLNEVLARLAEKGQGSRHHHRRPSGEMSPAKKVKRSGELG</sequence>
<protein>
    <submittedName>
        <fullName evidence="2">Uncharacterized protein</fullName>
    </submittedName>
</protein>